<evidence type="ECO:0000313" key="2">
    <source>
        <dbReference type="EMBL" id="WEK53330.1"/>
    </source>
</evidence>
<accession>A0AA95F238</accession>
<protein>
    <recommendedName>
        <fullName evidence="4">Terminase</fullName>
    </recommendedName>
</protein>
<dbReference type="EMBL" id="CP119317">
    <property type="protein sequence ID" value="WEK53330.1"/>
    <property type="molecule type" value="Genomic_DNA"/>
</dbReference>
<gene>
    <name evidence="2" type="ORF">P0Y55_12120</name>
</gene>
<evidence type="ECO:0008006" key="4">
    <source>
        <dbReference type="Google" id="ProtNLM"/>
    </source>
</evidence>
<sequence length="137" mass="16168">MDGAEVKRLEDVAKDKRQKAKKRRISVEEKRLRKIYENIAEDQKGIADGLIRRAAYMRVTLEDYEIDLDEKGYVEQFTQSEKTAAYERERPVARLYNTMNRNYQQIVKQLSDMLPKGDGEGDKTPKQDGFDEFMNRR</sequence>
<name>A0AA95F238_9BACL</name>
<reference evidence="2" key="1">
    <citation type="submission" date="2023-03" db="EMBL/GenBank/DDBJ databases">
        <title>Andean soil-derived lignocellulolytic bacterial consortium as a source of novel taxa and putative plastic-active enzymes.</title>
        <authorList>
            <person name="Diaz-Garcia L."/>
            <person name="Chuvochina M."/>
            <person name="Feuerriegel G."/>
            <person name="Bunk B."/>
            <person name="Sproer C."/>
            <person name="Streit W.R."/>
            <person name="Rodriguez L.M."/>
            <person name="Overmann J."/>
            <person name="Jimenez D.J."/>
        </authorList>
    </citation>
    <scope>NUCLEOTIDE SEQUENCE</scope>
    <source>
        <strain evidence="2">MAG 2441</strain>
    </source>
</reference>
<organism evidence="2 3">
    <name type="scientific">Candidatus Cohnella colombiensis</name>
    <dbReference type="NCBI Taxonomy" id="3121368"/>
    <lineage>
        <taxon>Bacteria</taxon>
        <taxon>Bacillati</taxon>
        <taxon>Bacillota</taxon>
        <taxon>Bacilli</taxon>
        <taxon>Bacillales</taxon>
        <taxon>Paenibacillaceae</taxon>
        <taxon>Cohnella</taxon>
    </lineage>
</organism>
<dbReference type="Proteomes" id="UP001178662">
    <property type="component" value="Chromosome"/>
</dbReference>
<feature type="compositionally biased region" description="Basic and acidic residues" evidence="1">
    <location>
        <begin position="115"/>
        <end position="137"/>
    </location>
</feature>
<proteinExistence type="predicted"/>
<feature type="region of interest" description="Disordered" evidence="1">
    <location>
        <begin position="112"/>
        <end position="137"/>
    </location>
</feature>
<dbReference type="AlphaFoldDB" id="A0AA95F238"/>
<evidence type="ECO:0000313" key="3">
    <source>
        <dbReference type="Proteomes" id="UP001178662"/>
    </source>
</evidence>
<evidence type="ECO:0000256" key="1">
    <source>
        <dbReference type="SAM" id="MobiDB-lite"/>
    </source>
</evidence>
<keyword evidence="3" id="KW-1185">Reference proteome</keyword>